<dbReference type="AlphaFoldDB" id="A0A6S6PN24"/>
<dbReference type="RefSeq" id="WP_099347925.1">
    <property type="nucleotide sequence ID" value="NZ_AP023326.1"/>
</dbReference>
<organism evidence="1 2">
    <name type="scientific">Acetobacter aceti</name>
    <dbReference type="NCBI Taxonomy" id="435"/>
    <lineage>
        <taxon>Bacteria</taxon>
        <taxon>Pseudomonadati</taxon>
        <taxon>Pseudomonadota</taxon>
        <taxon>Alphaproteobacteria</taxon>
        <taxon>Acetobacterales</taxon>
        <taxon>Acetobacteraceae</taxon>
        <taxon>Acetobacter</taxon>
        <taxon>Acetobacter subgen. Acetobacter</taxon>
    </lineage>
</organism>
<gene>
    <name evidence="1" type="ORF">AAJCM20276_26890</name>
</gene>
<proteinExistence type="predicted"/>
<accession>A0A6S6PN24</accession>
<dbReference type="Proteomes" id="UP000515220">
    <property type="component" value="Chromosome"/>
</dbReference>
<reference evidence="1 2" key="1">
    <citation type="submission" date="2020-07" db="EMBL/GenBank/DDBJ databases">
        <title>Complete Genome Sequence of an acetic acid bacterium, Acetobacter aceti JCM20276.</title>
        <authorList>
            <person name="Hirose Y."/>
            <person name="Mihara H."/>
        </authorList>
    </citation>
    <scope>NUCLEOTIDE SEQUENCE [LARGE SCALE GENOMIC DNA]</scope>
    <source>
        <strain evidence="1 2">JCM20276</strain>
    </source>
</reference>
<sequence length="390" mass="43258">MSETSVTVTASRTRSDWSTPRCRLLVNGLEQTAFGVASTSLQQTRYARCDTLDATFSFDPSVTLPPYWFDVADPEEGQTLPDIDVQFQMQDAETGGAQWTTKFQGILDHVSLQLHRGQVQIQCRDYLAKLMDMRVQEAWLNMTGPELMKAVITAAGLAPDVQFTSGMEGQFWQIEHKRHSSHGQTRFQTAFDLARYVANGANCDLYASGKTIVCRPYPSASSSGAVVHTLKYTPASAGSFAQVAVVDLSMERDYQTAKGVVVHCVSWDSKQRIKSEIYWSALGGSKKNALENGTLHSFRFIGLKQDQLSVKAEMLYRQIVAHERTISLTIPGRTNLAPRQFFTLTGTGTTWDGTRDVDAVTSSLDWSGGYTQSVTLRTRDTSDQENSEND</sequence>
<dbReference type="SUPFAM" id="SSF69279">
    <property type="entry name" value="Phage tail proteins"/>
    <property type="match status" value="1"/>
</dbReference>
<evidence type="ECO:0000313" key="1">
    <source>
        <dbReference type="EMBL" id="BCI68065.1"/>
    </source>
</evidence>
<dbReference type="EMBL" id="AP023326">
    <property type="protein sequence ID" value="BCI68065.1"/>
    <property type="molecule type" value="Genomic_DNA"/>
</dbReference>
<name>A0A6S6PN24_ACEAC</name>
<protein>
    <submittedName>
        <fullName evidence="1">Uncharacterized protein</fullName>
    </submittedName>
</protein>
<evidence type="ECO:0000313" key="2">
    <source>
        <dbReference type="Proteomes" id="UP000515220"/>
    </source>
</evidence>